<name>A0A9I9E625_CUCME</name>
<accession>A0A9I9E625</accession>
<protein>
    <submittedName>
        <fullName evidence="1">Uncharacterized protein</fullName>
    </submittedName>
</protein>
<dbReference type="AlphaFoldDB" id="A0A9I9E625"/>
<sequence>MKVKQIVERSNRHQHNIHYKKLEPVIPPASGDRDAISCLGLFDPATASIPFLVLPDSIGAAKPYLWQFIDV</sequence>
<reference evidence="1" key="1">
    <citation type="submission" date="2023-03" db="UniProtKB">
        <authorList>
            <consortium name="EnsemblPlants"/>
        </authorList>
    </citation>
    <scope>IDENTIFICATION</scope>
</reference>
<organism evidence="1">
    <name type="scientific">Cucumis melo</name>
    <name type="common">Muskmelon</name>
    <dbReference type="NCBI Taxonomy" id="3656"/>
    <lineage>
        <taxon>Eukaryota</taxon>
        <taxon>Viridiplantae</taxon>
        <taxon>Streptophyta</taxon>
        <taxon>Embryophyta</taxon>
        <taxon>Tracheophyta</taxon>
        <taxon>Spermatophyta</taxon>
        <taxon>Magnoliopsida</taxon>
        <taxon>eudicotyledons</taxon>
        <taxon>Gunneridae</taxon>
        <taxon>Pentapetalae</taxon>
        <taxon>rosids</taxon>
        <taxon>fabids</taxon>
        <taxon>Cucurbitales</taxon>
        <taxon>Cucurbitaceae</taxon>
        <taxon>Benincaseae</taxon>
        <taxon>Cucumis</taxon>
    </lineage>
</organism>
<proteinExistence type="predicted"/>
<dbReference type="Gramene" id="MELO3C029267.2.1">
    <property type="protein sequence ID" value="MELO3C029267.2.1"/>
    <property type="gene ID" value="MELO3C029267.2"/>
</dbReference>
<evidence type="ECO:0000313" key="1">
    <source>
        <dbReference type="EnsemblPlants" id="MELO3C029267.2.1"/>
    </source>
</evidence>
<dbReference type="EnsemblPlants" id="MELO3C029267.2.1">
    <property type="protein sequence ID" value="MELO3C029267.2.1"/>
    <property type="gene ID" value="MELO3C029267.2"/>
</dbReference>